<evidence type="ECO:0000313" key="1">
    <source>
        <dbReference type="EMBL" id="PMP32986.1"/>
    </source>
</evidence>
<protein>
    <submittedName>
        <fullName evidence="1">Uncharacterized protein</fullName>
    </submittedName>
</protein>
<reference evidence="1" key="1">
    <citation type="submission" date="2016-07" db="EMBL/GenBank/DDBJ databases">
        <authorList>
            <person name="Kauffman K."/>
            <person name="Arevalo P."/>
            <person name="Polz M.F."/>
        </authorList>
    </citation>
    <scope>NUCLEOTIDE SEQUENCE</scope>
    <source>
        <strain evidence="1">10N.222.46.E12</strain>
    </source>
</reference>
<dbReference type="EMBL" id="MDBS01000003">
    <property type="protein sequence ID" value="PMP32986.1"/>
    <property type="molecule type" value="Genomic_DNA"/>
</dbReference>
<organism evidence="1">
    <name type="scientific">Vibrio cyclitrophicus</name>
    <dbReference type="NCBI Taxonomy" id="47951"/>
    <lineage>
        <taxon>Bacteria</taxon>
        <taxon>Pseudomonadati</taxon>
        <taxon>Pseudomonadota</taxon>
        <taxon>Gammaproteobacteria</taxon>
        <taxon>Vibrionales</taxon>
        <taxon>Vibrionaceae</taxon>
        <taxon>Vibrio</taxon>
    </lineage>
</organism>
<dbReference type="AlphaFoldDB" id="A0A7Z1MMG7"/>
<reference evidence="1" key="2">
    <citation type="journal article" date="2018" name="Nature">
        <title>A major lineage of non-tailed dsDNA viruses as unrecognized killers of marine bacteria.</title>
        <authorList>
            <person name="Kauffman K.M."/>
            <person name="Hussain F.A."/>
            <person name="Yang J."/>
            <person name="Arevalo P."/>
            <person name="Brown J.M."/>
            <person name="Chang W.K."/>
            <person name="VanInsberghe D."/>
            <person name="Elsherbini J."/>
            <person name="Sharma R.S."/>
            <person name="Cutler M.B."/>
            <person name="Kelly L."/>
            <person name="Polz M.F."/>
        </authorList>
    </citation>
    <scope>NUCLEOTIDE SEQUENCE</scope>
    <source>
        <strain evidence="1">10N.222.46.E12</strain>
    </source>
</reference>
<accession>A0A7Z1MMG7</accession>
<dbReference type="RefSeq" id="WP_102387565.1">
    <property type="nucleotide sequence ID" value="NZ_CP170590.1"/>
</dbReference>
<sequence length="59" mass="6558">MKAIVLGLVQRELAKAATNVVIDTINFLADLLKGRDDNTMDKDADVIKELAERNRTSDK</sequence>
<proteinExistence type="predicted"/>
<comment type="caution">
    <text evidence="1">The sequence shown here is derived from an EMBL/GenBank/DDBJ whole genome shotgun (WGS) entry which is preliminary data.</text>
</comment>
<name>A0A7Z1MMG7_9VIBR</name>
<gene>
    <name evidence="1" type="ORF">BCS90_09635</name>
</gene>